<accession>A0A3D8SEF4</accession>
<keyword evidence="4" id="KW-1185">Reference proteome</keyword>
<feature type="domain" description="DUF7136" evidence="2">
    <location>
        <begin position="20"/>
        <end position="251"/>
    </location>
</feature>
<gene>
    <name evidence="3" type="ORF">DSM5745_04464</name>
</gene>
<dbReference type="RefSeq" id="XP_026605476.1">
    <property type="nucleotide sequence ID" value="XM_026746480.1"/>
</dbReference>
<organism evidence="3 4">
    <name type="scientific">Aspergillus mulundensis</name>
    <dbReference type="NCBI Taxonomy" id="1810919"/>
    <lineage>
        <taxon>Eukaryota</taxon>
        <taxon>Fungi</taxon>
        <taxon>Dikarya</taxon>
        <taxon>Ascomycota</taxon>
        <taxon>Pezizomycotina</taxon>
        <taxon>Eurotiomycetes</taxon>
        <taxon>Eurotiomycetidae</taxon>
        <taxon>Eurotiales</taxon>
        <taxon>Aspergillaceae</taxon>
        <taxon>Aspergillus</taxon>
        <taxon>Aspergillus subgen. Nidulantes</taxon>
    </lineage>
</organism>
<protein>
    <recommendedName>
        <fullName evidence="2">DUF7136 domain-containing protein</fullName>
    </recommendedName>
</protein>
<evidence type="ECO:0000313" key="3">
    <source>
        <dbReference type="EMBL" id="RDW84138.1"/>
    </source>
</evidence>
<evidence type="ECO:0000259" key="2">
    <source>
        <dbReference type="Pfam" id="PF23584"/>
    </source>
</evidence>
<dbReference type="Proteomes" id="UP000256690">
    <property type="component" value="Unassembled WGS sequence"/>
</dbReference>
<feature type="signal peptide" evidence="1">
    <location>
        <begin position="1"/>
        <end position="18"/>
    </location>
</feature>
<evidence type="ECO:0000313" key="4">
    <source>
        <dbReference type="Proteomes" id="UP000256690"/>
    </source>
</evidence>
<sequence length="299" mass="32422">MVRLSWLALGLVAGAVSATAENKTEIDLIFPREGTFAPKDAMPVVFAIQNAPVAKDLRATIEYGIFPKGRRNETVRSYADYLSNIPENTTTYFSSSNLDHMLNKTGSWEFFWQLYWMNCSWTQDPAYNNTDYPWVAGALGGLNLDVHEDGFHNTAYRITAGSLSFETAEGGTDVNLTTLTSSDKCSGASGFVFPSLVKDLDYPFEFPQTTPDEKTCPQLASSSMASATDNVSPCKVSISPEAEASILAVAECHNSVWPTSGCPDKKEKPKDDAAAGQDHRQAAWLAALAVALGFGIVGY</sequence>
<dbReference type="GeneID" id="38114834"/>
<dbReference type="EMBL" id="PVWQ01000004">
    <property type="protein sequence ID" value="RDW84138.1"/>
    <property type="molecule type" value="Genomic_DNA"/>
</dbReference>
<dbReference type="InterPro" id="IPR055560">
    <property type="entry name" value="DUF7136"/>
</dbReference>
<name>A0A3D8SEF4_9EURO</name>
<comment type="caution">
    <text evidence="3">The sequence shown here is derived from an EMBL/GenBank/DDBJ whole genome shotgun (WGS) entry which is preliminary data.</text>
</comment>
<dbReference type="AlphaFoldDB" id="A0A3D8SEF4"/>
<reference evidence="3 4" key="1">
    <citation type="journal article" date="2018" name="IMA Fungus">
        <title>IMA Genome-F 9: Draft genome sequence of Annulohypoxylon stygium, Aspergillus mulundensis, Berkeleyomyces basicola (syn. Thielaviopsis basicola), Ceratocystis smalleyi, two Cercospora beticola strains, Coleophoma cylindrospora, Fusarium fracticaudum, Phialophora cf. hyalina, and Morchella septimelata.</title>
        <authorList>
            <person name="Wingfield B.D."/>
            <person name="Bills G.F."/>
            <person name="Dong Y."/>
            <person name="Huang W."/>
            <person name="Nel W.J."/>
            <person name="Swalarsk-Parry B.S."/>
            <person name="Vaghefi N."/>
            <person name="Wilken P.M."/>
            <person name="An Z."/>
            <person name="de Beer Z.W."/>
            <person name="De Vos L."/>
            <person name="Chen L."/>
            <person name="Duong T.A."/>
            <person name="Gao Y."/>
            <person name="Hammerbacher A."/>
            <person name="Kikkert J.R."/>
            <person name="Li Y."/>
            <person name="Li H."/>
            <person name="Li K."/>
            <person name="Li Q."/>
            <person name="Liu X."/>
            <person name="Ma X."/>
            <person name="Naidoo K."/>
            <person name="Pethybridge S.J."/>
            <person name="Sun J."/>
            <person name="Steenkamp E.T."/>
            <person name="van der Nest M.A."/>
            <person name="van Wyk S."/>
            <person name="Wingfield M.J."/>
            <person name="Xiong C."/>
            <person name="Yue Q."/>
            <person name="Zhang X."/>
        </authorList>
    </citation>
    <scope>NUCLEOTIDE SEQUENCE [LARGE SCALE GENOMIC DNA]</scope>
    <source>
        <strain evidence="3 4">DSM 5745</strain>
    </source>
</reference>
<proteinExistence type="predicted"/>
<dbReference type="OrthoDB" id="4490227at2759"/>
<feature type="chain" id="PRO_5017563987" description="DUF7136 domain-containing protein" evidence="1">
    <location>
        <begin position="19"/>
        <end position="299"/>
    </location>
</feature>
<dbReference type="Pfam" id="PF23584">
    <property type="entry name" value="DUF7136"/>
    <property type="match status" value="1"/>
</dbReference>
<keyword evidence="1" id="KW-0732">Signal</keyword>
<evidence type="ECO:0000256" key="1">
    <source>
        <dbReference type="SAM" id="SignalP"/>
    </source>
</evidence>